<sequence length="144" mass="15938">MHKVLKIIFQLNWLKKNIYIPDAARIKPSTRMTAPSPNQVRRKALSFLLCSLTLPLSSSETKAGFSTGDRRIIEALSLLLLPFLLPVAVLASDLEDDDDPNPCPDELSFFNGASAEMVSSTLVVGFDDSEGCWDLTVRWVLGEE</sequence>
<dbReference type="KEGG" id="qsa:O6P43_029929"/>
<comment type="caution">
    <text evidence="1">The sequence shown here is derived from an EMBL/GenBank/DDBJ whole genome shotgun (WGS) entry which is preliminary data.</text>
</comment>
<dbReference type="Proteomes" id="UP001163823">
    <property type="component" value="Chromosome 12"/>
</dbReference>
<reference evidence="1" key="1">
    <citation type="journal article" date="2023" name="Science">
        <title>Elucidation of the pathway for biosynthesis of saponin adjuvants from the soapbark tree.</title>
        <authorList>
            <person name="Reed J."/>
            <person name="Orme A."/>
            <person name="El-Demerdash A."/>
            <person name="Owen C."/>
            <person name="Martin L.B.B."/>
            <person name="Misra R.C."/>
            <person name="Kikuchi S."/>
            <person name="Rejzek M."/>
            <person name="Martin A.C."/>
            <person name="Harkess A."/>
            <person name="Leebens-Mack J."/>
            <person name="Louveau T."/>
            <person name="Stephenson M.J."/>
            <person name="Osbourn A."/>
        </authorList>
    </citation>
    <scope>NUCLEOTIDE SEQUENCE</scope>
    <source>
        <strain evidence="1">S10</strain>
    </source>
</reference>
<protein>
    <submittedName>
        <fullName evidence="1">Uncharacterized protein</fullName>
    </submittedName>
</protein>
<proteinExistence type="predicted"/>
<evidence type="ECO:0000313" key="1">
    <source>
        <dbReference type="EMBL" id="KAJ7949614.1"/>
    </source>
</evidence>
<organism evidence="1 2">
    <name type="scientific">Quillaja saponaria</name>
    <name type="common">Soap bark tree</name>
    <dbReference type="NCBI Taxonomy" id="32244"/>
    <lineage>
        <taxon>Eukaryota</taxon>
        <taxon>Viridiplantae</taxon>
        <taxon>Streptophyta</taxon>
        <taxon>Embryophyta</taxon>
        <taxon>Tracheophyta</taxon>
        <taxon>Spermatophyta</taxon>
        <taxon>Magnoliopsida</taxon>
        <taxon>eudicotyledons</taxon>
        <taxon>Gunneridae</taxon>
        <taxon>Pentapetalae</taxon>
        <taxon>rosids</taxon>
        <taxon>fabids</taxon>
        <taxon>Fabales</taxon>
        <taxon>Quillajaceae</taxon>
        <taxon>Quillaja</taxon>
    </lineage>
</organism>
<accession>A0AAD7L108</accession>
<gene>
    <name evidence="1" type="ORF">O6P43_029929</name>
</gene>
<evidence type="ECO:0000313" key="2">
    <source>
        <dbReference type="Proteomes" id="UP001163823"/>
    </source>
</evidence>
<keyword evidence="2" id="KW-1185">Reference proteome</keyword>
<name>A0AAD7L108_QUISA</name>
<dbReference type="AlphaFoldDB" id="A0AAD7L108"/>
<dbReference type="EMBL" id="JARAOO010000012">
    <property type="protein sequence ID" value="KAJ7949614.1"/>
    <property type="molecule type" value="Genomic_DNA"/>
</dbReference>